<evidence type="ECO:0000313" key="2">
    <source>
        <dbReference type="EMBL" id="AOW19564.1"/>
    </source>
</evidence>
<dbReference type="Pfam" id="PF01553">
    <property type="entry name" value="Acyltransferase"/>
    <property type="match status" value="1"/>
</dbReference>
<dbReference type="GO" id="GO:0016746">
    <property type="term" value="F:acyltransferase activity"/>
    <property type="evidence" value="ECO:0007669"/>
    <property type="project" value="InterPro"/>
</dbReference>
<keyword evidence="3" id="KW-1185">Reference proteome</keyword>
<gene>
    <name evidence="2" type="ORF">LPB138_02220</name>
</gene>
<evidence type="ECO:0000313" key="3">
    <source>
        <dbReference type="Proteomes" id="UP000176050"/>
    </source>
</evidence>
<feature type="domain" description="Phospholipid/glycerol acyltransferase" evidence="1">
    <location>
        <begin position="35"/>
        <end position="143"/>
    </location>
</feature>
<dbReference type="EMBL" id="CP017478">
    <property type="protein sequence ID" value="AOW19564.1"/>
    <property type="molecule type" value="Genomic_DNA"/>
</dbReference>
<dbReference type="STRING" id="1850246.LPB138_02220"/>
<sequence length="189" mass="21879">MHLKLKIKKVLGKCILKVGGWTDYYPNEYVTDKCLIITAPHTSVWDYLFTFAAFWKREVKIKFLLSDSKSKIHINNMLKLFGGVKVQRNKGSAVDCSVHLINKYEKIVLLVLTEGSRKKVDKWKTGFYHIAKITDVPVALGYLDYEDKIAGIGDLFHVSGNIKTDLKKIERFYKNFTPKNPKNYNKKIF</sequence>
<dbReference type="InterPro" id="IPR002123">
    <property type="entry name" value="Plipid/glycerol_acylTrfase"/>
</dbReference>
<dbReference type="SMART" id="SM00563">
    <property type="entry name" value="PlsC"/>
    <property type="match status" value="1"/>
</dbReference>
<reference evidence="2 3" key="1">
    <citation type="submission" date="2016-10" db="EMBL/GenBank/DDBJ databases">
        <title>Lutibacter sp. LPB0138, isolated from marine gastropod.</title>
        <authorList>
            <person name="Kim E."/>
            <person name="Yi H."/>
        </authorList>
    </citation>
    <scope>NUCLEOTIDE SEQUENCE [LARGE SCALE GENOMIC DNA]</scope>
    <source>
        <strain evidence="2 3">LPB0138</strain>
    </source>
</reference>
<dbReference type="KEGG" id="lul:LPB138_02220"/>
<organism evidence="2 3">
    <name type="scientific">Urechidicola croceus</name>
    <dbReference type="NCBI Taxonomy" id="1850246"/>
    <lineage>
        <taxon>Bacteria</taxon>
        <taxon>Pseudomonadati</taxon>
        <taxon>Bacteroidota</taxon>
        <taxon>Flavobacteriia</taxon>
        <taxon>Flavobacteriales</taxon>
        <taxon>Flavobacteriaceae</taxon>
        <taxon>Urechidicola</taxon>
    </lineage>
</organism>
<protein>
    <recommendedName>
        <fullName evidence="1">Phospholipid/glycerol acyltransferase domain-containing protein</fullName>
    </recommendedName>
</protein>
<accession>A0A1D8P4S4</accession>
<dbReference type="AlphaFoldDB" id="A0A1D8P4S4"/>
<name>A0A1D8P4S4_9FLAO</name>
<dbReference type="Proteomes" id="UP000176050">
    <property type="component" value="Chromosome"/>
</dbReference>
<proteinExistence type="predicted"/>
<evidence type="ECO:0000259" key="1">
    <source>
        <dbReference type="SMART" id="SM00563"/>
    </source>
</evidence>
<dbReference type="SUPFAM" id="SSF69593">
    <property type="entry name" value="Glycerol-3-phosphate (1)-acyltransferase"/>
    <property type="match status" value="1"/>
</dbReference>